<proteinExistence type="predicted"/>
<gene>
    <name evidence="1" type="ORF">GCM10009431_16030</name>
</gene>
<dbReference type="EMBL" id="BAAAGF010000002">
    <property type="protein sequence ID" value="GAA0743168.1"/>
    <property type="molecule type" value="Genomic_DNA"/>
</dbReference>
<dbReference type="InterPro" id="IPR058240">
    <property type="entry name" value="rSAM_sf"/>
</dbReference>
<evidence type="ECO:0008006" key="3">
    <source>
        <dbReference type="Google" id="ProtNLM"/>
    </source>
</evidence>
<comment type="caution">
    <text evidence="1">The sequence shown here is derived from an EMBL/GenBank/DDBJ whole genome shotgun (WGS) entry which is preliminary data.</text>
</comment>
<dbReference type="Proteomes" id="UP001500736">
    <property type="component" value="Unassembled WGS sequence"/>
</dbReference>
<dbReference type="RefSeq" id="WP_343797284.1">
    <property type="nucleotide sequence ID" value="NZ_BAAAGF010000002.1"/>
</dbReference>
<organism evidence="1 2">
    <name type="scientific">Gaetbulibacter jejuensis</name>
    <dbReference type="NCBI Taxonomy" id="584607"/>
    <lineage>
        <taxon>Bacteria</taxon>
        <taxon>Pseudomonadati</taxon>
        <taxon>Bacteroidota</taxon>
        <taxon>Flavobacteriia</taxon>
        <taxon>Flavobacteriales</taxon>
        <taxon>Flavobacteriaceae</taxon>
        <taxon>Gaetbulibacter</taxon>
    </lineage>
</organism>
<protein>
    <recommendedName>
        <fullName evidence="3">Grasp-with-spasm system SPASM domain peptide maturase</fullName>
    </recommendedName>
</protein>
<evidence type="ECO:0000313" key="2">
    <source>
        <dbReference type="Proteomes" id="UP001500736"/>
    </source>
</evidence>
<dbReference type="InterPro" id="IPR026497">
    <property type="entry name" value="GRASP-with-SPASM"/>
</dbReference>
<dbReference type="NCBIfam" id="TIGR04085">
    <property type="entry name" value="rSAM_more_4Fe4S"/>
    <property type="match status" value="1"/>
</dbReference>
<dbReference type="Gene3D" id="3.20.20.70">
    <property type="entry name" value="Aldolase class I"/>
    <property type="match status" value="1"/>
</dbReference>
<evidence type="ECO:0000313" key="1">
    <source>
        <dbReference type="EMBL" id="GAA0743168.1"/>
    </source>
</evidence>
<dbReference type="SUPFAM" id="SSF102114">
    <property type="entry name" value="Radical SAM enzymes"/>
    <property type="match status" value="1"/>
</dbReference>
<dbReference type="NCBIfam" id="TIGR04193">
    <property type="entry name" value="SPASM_w_grasp"/>
    <property type="match status" value="1"/>
</dbReference>
<sequence>MKLVLHSNCLLVKGYSRSIICDLGRNNIKLIPNSLYEILNNHKGQTIEEIKTFYNHQHDEVIDEYMDFLSENEFIFFSNHPNSFPELNTKWSYNTKITNSIIDFSPVIATRVFQILNELGSLNCEFVQFRFYEKVSIITLRKILKFVKDYKLPIKSVEFILKNNPIYEQNDLPTLIKNFSRLMRVIVYNSDQDKIIRSEVNDNAFLVYTSENYFSEKCCGVIHQKYFTVNISSVTEAMNHNSCLNRKISIDRMGNIKNCPSMFQNYGNIKNTTLKESLSHKDFNKYWNITKDQINICKDCEFRYVCTDCRAYRENPKDIHSKPLKCGYNPYTNKWEEWTTNPLKKEAISYYNMKEIIQNND</sequence>
<keyword evidence="2" id="KW-1185">Reference proteome</keyword>
<dbReference type="InterPro" id="IPR013785">
    <property type="entry name" value="Aldolase_TIM"/>
</dbReference>
<dbReference type="InterPro" id="IPR023885">
    <property type="entry name" value="4Fe4S-binding_SPASM_dom"/>
</dbReference>
<accession>A0ABP3UV90</accession>
<reference evidence="2" key="1">
    <citation type="journal article" date="2019" name="Int. J. Syst. Evol. Microbiol.">
        <title>The Global Catalogue of Microorganisms (GCM) 10K type strain sequencing project: providing services to taxonomists for standard genome sequencing and annotation.</title>
        <authorList>
            <consortium name="The Broad Institute Genomics Platform"/>
            <consortium name="The Broad Institute Genome Sequencing Center for Infectious Disease"/>
            <person name="Wu L."/>
            <person name="Ma J."/>
        </authorList>
    </citation>
    <scope>NUCLEOTIDE SEQUENCE [LARGE SCALE GENOMIC DNA]</scope>
    <source>
        <strain evidence="2">JCM 15976</strain>
    </source>
</reference>
<name>A0ABP3UV90_9FLAO</name>